<dbReference type="AlphaFoldDB" id="A0A1I7N0A9"/>
<proteinExistence type="predicted"/>
<evidence type="ECO:0000256" key="1">
    <source>
        <dbReference type="SAM" id="MobiDB-lite"/>
    </source>
</evidence>
<feature type="chain" id="PRO_5011596331" description="PsiF repeat-containing protein" evidence="2">
    <location>
        <begin position="23"/>
        <end position="103"/>
    </location>
</feature>
<keyword evidence="4" id="KW-1185">Reference proteome</keyword>
<accession>A0A1I7N0A9</accession>
<keyword evidence="2" id="KW-0732">Signal</keyword>
<evidence type="ECO:0000313" key="3">
    <source>
        <dbReference type="EMBL" id="SFV28084.1"/>
    </source>
</evidence>
<dbReference type="Proteomes" id="UP000199423">
    <property type="component" value="Unassembled WGS sequence"/>
</dbReference>
<feature type="compositionally biased region" description="Basic and acidic residues" evidence="1">
    <location>
        <begin position="39"/>
        <end position="49"/>
    </location>
</feature>
<evidence type="ECO:0008006" key="5">
    <source>
        <dbReference type="Google" id="ProtNLM"/>
    </source>
</evidence>
<feature type="compositionally biased region" description="Low complexity" evidence="1">
    <location>
        <begin position="65"/>
        <end position="90"/>
    </location>
</feature>
<evidence type="ECO:0000313" key="4">
    <source>
        <dbReference type="Proteomes" id="UP000199423"/>
    </source>
</evidence>
<dbReference type="STRING" id="51670.SAMN04488557_0922"/>
<feature type="region of interest" description="Disordered" evidence="1">
    <location>
        <begin position="21"/>
        <end position="49"/>
    </location>
</feature>
<feature type="signal peptide" evidence="2">
    <location>
        <begin position="1"/>
        <end position="22"/>
    </location>
</feature>
<dbReference type="EMBL" id="FPCH01000001">
    <property type="protein sequence ID" value="SFV28084.1"/>
    <property type="molecule type" value="Genomic_DNA"/>
</dbReference>
<dbReference type="RefSeq" id="WP_425284054.1">
    <property type="nucleotide sequence ID" value="NZ_FPCH01000001.1"/>
</dbReference>
<organism evidence="3 4">
    <name type="scientific">Hyphomicrobium facile</name>
    <dbReference type="NCBI Taxonomy" id="51670"/>
    <lineage>
        <taxon>Bacteria</taxon>
        <taxon>Pseudomonadati</taxon>
        <taxon>Pseudomonadota</taxon>
        <taxon>Alphaproteobacteria</taxon>
        <taxon>Hyphomicrobiales</taxon>
        <taxon>Hyphomicrobiaceae</taxon>
        <taxon>Hyphomicrobium</taxon>
    </lineage>
</organism>
<reference evidence="4" key="1">
    <citation type="submission" date="2016-10" db="EMBL/GenBank/DDBJ databases">
        <authorList>
            <person name="Varghese N."/>
            <person name="Submissions S."/>
        </authorList>
    </citation>
    <scope>NUCLEOTIDE SEQUENCE [LARGE SCALE GENOMIC DNA]</scope>
    <source>
        <strain evidence="4">DSM 1565</strain>
    </source>
</reference>
<feature type="region of interest" description="Disordered" evidence="1">
    <location>
        <begin position="63"/>
        <end position="103"/>
    </location>
</feature>
<name>A0A1I7N0A9_9HYPH</name>
<protein>
    <recommendedName>
        <fullName evidence="5">PsiF repeat-containing protein</fullName>
    </recommendedName>
</protein>
<gene>
    <name evidence="3" type="ORF">SAMN04488557_0922</name>
</gene>
<sequence>MKSFTIMLAAIAIAATSTGAFAADSKTKPKTPESIECSKQADAKGLHGKERIKFRAQCKKDLKAKSAAGSSATTTPPPAADKSSATPAPAKTEDSATGTKTQN</sequence>
<evidence type="ECO:0000256" key="2">
    <source>
        <dbReference type="SAM" id="SignalP"/>
    </source>
</evidence>